<dbReference type="OrthoDB" id="6568830at2759"/>
<keyword evidence="2" id="KW-1185">Reference proteome</keyword>
<dbReference type="GO" id="GO:0003676">
    <property type="term" value="F:nucleic acid binding"/>
    <property type="evidence" value="ECO:0007669"/>
    <property type="project" value="InterPro"/>
</dbReference>
<gene>
    <name evidence="1" type="ORF">AVEN_82170_1</name>
</gene>
<proteinExistence type="predicted"/>
<reference evidence="1 2" key="1">
    <citation type="journal article" date="2019" name="Sci. Rep.">
        <title>Orb-weaving spider Araneus ventricosus genome elucidates the spidroin gene catalogue.</title>
        <authorList>
            <person name="Kono N."/>
            <person name="Nakamura H."/>
            <person name="Ohtoshi R."/>
            <person name="Moran D.A.P."/>
            <person name="Shinohara A."/>
            <person name="Yoshida Y."/>
            <person name="Fujiwara M."/>
            <person name="Mori M."/>
            <person name="Tomita M."/>
            <person name="Arakawa K."/>
        </authorList>
    </citation>
    <scope>NUCLEOTIDE SEQUENCE [LARGE SCALE GENOMIC DNA]</scope>
</reference>
<name>A0A4Y2IVA2_ARAVE</name>
<evidence type="ECO:0000313" key="1">
    <source>
        <dbReference type="EMBL" id="GBM81585.1"/>
    </source>
</evidence>
<protein>
    <recommendedName>
        <fullName evidence="3">Histone-lysine N-methyltransferase SETMAR</fullName>
    </recommendedName>
</protein>
<dbReference type="PANTHER" id="PTHR46060">
    <property type="entry name" value="MARINER MOS1 TRANSPOSASE-LIKE PROTEIN"/>
    <property type="match status" value="1"/>
</dbReference>
<dbReference type="EMBL" id="BGPR01002955">
    <property type="protein sequence ID" value="GBM81585.1"/>
    <property type="molecule type" value="Genomic_DNA"/>
</dbReference>
<dbReference type="AlphaFoldDB" id="A0A4Y2IVA2"/>
<dbReference type="PANTHER" id="PTHR46060:SF1">
    <property type="entry name" value="MARINER MOS1 TRANSPOSASE-LIKE PROTEIN"/>
    <property type="match status" value="1"/>
</dbReference>
<dbReference type="InterPro" id="IPR052709">
    <property type="entry name" value="Transposase-MT_Hybrid"/>
</dbReference>
<accession>A0A4Y2IVA2</accession>
<dbReference type="Gene3D" id="3.30.420.10">
    <property type="entry name" value="Ribonuclease H-like superfamily/Ribonuclease H"/>
    <property type="match status" value="1"/>
</dbReference>
<evidence type="ECO:0000313" key="2">
    <source>
        <dbReference type="Proteomes" id="UP000499080"/>
    </source>
</evidence>
<organism evidence="1 2">
    <name type="scientific">Araneus ventricosus</name>
    <name type="common">Orbweaver spider</name>
    <name type="synonym">Epeira ventricosa</name>
    <dbReference type="NCBI Taxonomy" id="182803"/>
    <lineage>
        <taxon>Eukaryota</taxon>
        <taxon>Metazoa</taxon>
        <taxon>Ecdysozoa</taxon>
        <taxon>Arthropoda</taxon>
        <taxon>Chelicerata</taxon>
        <taxon>Arachnida</taxon>
        <taxon>Araneae</taxon>
        <taxon>Araneomorphae</taxon>
        <taxon>Entelegynae</taxon>
        <taxon>Araneoidea</taxon>
        <taxon>Araneidae</taxon>
        <taxon>Araneus</taxon>
    </lineage>
</organism>
<evidence type="ECO:0008006" key="3">
    <source>
        <dbReference type="Google" id="ProtNLM"/>
    </source>
</evidence>
<sequence length="144" mass="16762">MRFRRLCIRVDRSSMEKEKIIINQNLPMRKRCSMQKVGLLKRINAAVSCQNLRRLRKVILTSGVILIHDNTRLSLLKKFKWGVPDHSAYNPDLATGDIHLFRELKNWLEAQSFQKNEEIQSNVKAHLTTLVTKLFEEGIGNLVH</sequence>
<comment type="caution">
    <text evidence="1">The sequence shown here is derived from an EMBL/GenBank/DDBJ whole genome shotgun (WGS) entry which is preliminary data.</text>
</comment>
<dbReference type="InterPro" id="IPR036397">
    <property type="entry name" value="RNaseH_sf"/>
</dbReference>
<dbReference type="Proteomes" id="UP000499080">
    <property type="component" value="Unassembled WGS sequence"/>
</dbReference>